<accession>A0A9Q8PAN5</accession>
<keyword evidence="8" id="KW-1185">Reference proteome</keyword>
<evidence type="ECO:0000259" key="6">
    <source>
        <dbReference type="SMART" id="SM00903"/>
    </source>
</evidence>
<evidence type="ECO:0000313" key="8">
    <source>
        <dbReference type="Proteomes" id="UP000756132"/>
    </source>
</evidence>
<dbReference type="GeneID" id="71986685"/>
<evidence type="ECO:0000256" key="5">
    <source>
        <dbReference type="SAM" id="MobiDB-lite"/>
    </source>
</evidence>
<dbReference type="InterPro" id="IPR012349">
    <property type="entry name" value="Split_barrel_FMN-bd"/>
</dbReference>
<dbReference type="Pfam" id="PF01613">
    <property type="entry name" value="Flavin_Reduct"/>
    <property type="match status" value="1"/>
</dbReference>
<dbReference type="EMBL" id="CP090168">
    <property type="protein sequence ID" value="UJO18947.1"/>
    <property type="molecule type" value="Genomic_DNA"/>
</dbReference>
<evidence type="ECO:0000256" key="4">
    <source>
        <dbReference type="ARBA" id="ARBA00038054"/>
    </source>
</evidence>
<dbReference type="InterPro" id="IPR002563">
    <property type="entry name" value="Flavin_Rdtase-like_dom"/>
</dbReference>
<comment type="cofactor">
    <cofactor evidence="1">
        <name>FMN</name>
        <dbReference type="ChEBI" id="CHEBI:58210"/>
    </cofactor>
</comment>
<dbReference type="KEGG" id="ffu:CLAFUR5_06807"/>
<sequence length="283" mass="30793">MAPELGMPSQQPSRDAAPLRQAWDESSKFRMNQTRNPDWKFGSGASDGGLCLEKSHVEIDPHEPGREVRSRNYKLLVSGIVPRPIGLISTESKDGSCKNLAPMSYTQVVNHDPPVFVIGFAGGLERMKDTLKNLIESAECVINIVSEHFVEAANATSVNTPYGVSEWDVSGLTPETCAVVKPSRVKESVFSIEGKLLETKAFESLAHPGKKEGVMAIVQGVRFWAREDAINAEKTMIDPSILCPVARMGGNTYARVTEGFELDRPIVGKHVTSEDIASLAAGR</sequence>
<reference evidence="7" key="1">
    <citation type="submission" date="2021-12" db="EMBL/GenBank/DDBJ databases">
        <authorList>
            <person name="Zaccaron A."/>
            <person name="Stergiopoulos I."/>
        </authorList>
    </citation>
    <scope>NUCLEOTIDE SEQUENCE</scope>
    <source>
        <strain evidence="7">Race5_Kim</strain>
    </source>
</reference>
<comment type="similarity">
    <text evidence="4">Belongs to the flavoredoxin family.</text>
</comment>
<evidence type="ECO:0000313" key="7">
    <source>
        <dbReference type="EMBL" id="UJO18947.1"/>
    </source>
</evidence>
<dbReference type="PANTHER" id="PTHR33798:SF5">
    <property type="entry name" value="FLAVIN REDUCTASE LIKE DOMAIN-CONTAINING PROTEIN"/>
    <property type="match status" value="1"/>
</dbReference>
<organism evidence="7 8">
    <name type="scientific">Passalora fulva</name>
    <name type="common">Tomato leaf mold</name>
    <name type="synonym">Cladosporium fulvum</name>
    <dbReference type="NCBI Taxonomy" id="5499"/>
    <lineage>
        <taxon>Eukaryota</taxon>
        <taxon>Fungi</taxon>
        <taxon>Dikarya</taxon>
        <taxon>Ascomycota</taxon>
        <taxon>Pezizomycotina</taxon>
        <taxon>Dothideomycetes</taxon>
        <taxon>Dothideomycetidae</taxon>
        <taxon>Mycosphaerellales</taxon>
        <taxon>Mycosphaerellaceae</taxon>
        <taxon>Fulvia</taxon>
    </lineage>
</organism>
<feature type="domain" description="Flavin reductase like" evidence="6">
    <location>
        <begin position="78"/>
        <end position="226"/>
    </location>
</feature>
<feature type="region of interest" description="Disordered" evidence="5">
    <location>
        <begin position="1"/>
        <end position="40"/>
    </location>
</feature>
<dbReference type="PANTHER" id="PTHR33798">
    <property type="entry name" value="FLAVOPROTEIN OXYGENASE"/>
    <property type="match status" value="1"/>
</dbReference>
<reference evidence="7" key="2">
    <citation type="journal article" date="2022" name="Microb. Genom.">
        <title>A chromosome-scale genome assembly of the tomato pathogen Cladosporium fulvum reveals a compartmentalized genome architecture and the presence of a dispensable chromosome.</title>
        <authorList>
            <person name="Zaccaron A.Z."/>
            <person name="Chen L.H."/>
            <person name="Samaras A."/>
            <person name="Stergiopoulos I."/>
        </authorList>
    </citation>
    <scope>NUCLEOTIDE SEQUENCE</scope>
    <source>
        <strain evidence="7">Race5_Kim</strain>
    </source>
</reference>
<proteinExistence type="inferred from homology"/>
<evidence type="ECO:0000256" key="1">
    <source>
        <dbReference type="ARBA" id="ARBA00001917"/>
    </source>
</evidence>
<dbReference type="OMA" id="CARVKES"/>
<evidence type="ECO:0000256" key="2">
    <source>
        <dbReference type="ARBA" id="ARBA00022630"/>
    </source>
</evidence>
<dbReference type="AlphaFoldDB" id="A0A9Q8PAN5"/>
<dbReference type="SMART" id="SM00903">
    <property type="entry name" value="Flavin_Reduct"/>
    <property type="match status" value="1"/>
</dbReference>
<gene>
    <name evidence="7" type="ORF">CLAFUR5_06807</name>
</gene>
<dbReference type="GO" id="GO:0010181">
    <property type="term" value="F:FMN binding"/>
    <property type="evidence" value="ECO:0007669"/>
    <property type="project" value="InterPro"/>
</dbReference>
<protein>
    <recommendedName>
        <fullName evidence="6">Flavin reductase like domain-containing protein</fullName>
    </recommendedName>
</protein>
<dbReference type="Proteomes" id="UP000756132">
    <property type="component" value="Chromosome 6"/>
</dbReference>
<keyword evidence="2" id="KW-0285">Flavoprotein</keyword>
<dbReference type="OrthoDB" id="10250990at2759"/>
<dbReference type="Gene3D" id="2.30.110.10">
    <property type="entry name" value="Electron Transport, Fmn-binding Protein, Chain A"/>
    <property type="match status" value="1"/>
</dbReference>
<keyword evidence="3" id="KW-0288">FMN</keyword>
<dbReference type="RefSeq" id="XP_047763313.1">
    <property type="nucleotide sequence ID" value="XM_047905955.1"/>
</dbReference>
<name>A0A9Q8PAN5_PASFU</name>
<evidence type="ECO:0000256" key="3">
    <source>
        <dbReference type="ARBA" id="ARBA00022643"/>
    </source>
</evidence>
<dbReference type="SUPFAM" id="SSF50475">
    <property type="entry name" value="FMN-binding split barrel"/>
    <property type="match status" value="1"/>
</dbReference>